<organism evidence="3 4">
    <name type="scientific">Maritimibacter fusiformis</name>
    <dbReference type="NCBI Taxonomy" id="2603819"/>
    <lineage>
        <taxon>Bacteria</taxon>
        <taxon>Pseudomonadati</taxon>
        <taxon>Pseudomonadota</taxon>
        <taxon>Alphaproteobacteria</taxon>
        <taxon>Rhodobacterales</taxon>
        <taxon>Roseobacteraceae</taxon>
        <taxon>Maritimibacter</taxon>
    </lineage>
</organism>
<evidence type="ECO:0000313" key="3">
    <source>
        <dbReference type="EMBL" id="TYB77646.1"/>
    </source>
</evidence>
<evidence type="ECO:0000313" key="4">
    <source>
        <dbReference type="Proteomes" id="UP000322080"/>
    </source>
</evidence>
<dbReference type="Gene3D" id="3.60.10.10">
    <property type="entry name" value="Endonuclease/exonuclease/phosphatase"/>
    <property type="match status" value="1"/>
</dbReference>
<dbReference type="EMBL" id="VSIY01000015">
    <property type="protein sequence ID" value="TYB77646.1"/>
    <property type="molecule type" value="Genomic_DNA"/>
</dbReference>
<dbReference type="InterPro" id="IPR005135">
    <property type="entry name" value="Endo/exonuclease/phosphatase"/>
</dbReference>
<evidence type="ECO:0000256" key="1">
    <source>
        <dbReference type="SAM" id="MobiDB-lite"/>
    </source>
</evidence>
<gene>
    <name evidence="3" type="ORF">FVF75_15415</name>
</gene>
<dbReference type="SUPFAM" id="SSF56219">
    <property type="entry name" value="DNase I-like"/>
    <property type="match status" value="1"/>
</dbReference>
<dbReference type="Pfam" id="PF03372">
    <property type="entry name" value="Exo_endo_phos"/>
    <property type="match status" value="1"/>
</dbReference>
<dbReference type="GO" id="GO:0004527">
    <property type="term" value="F:exonuclease activity"/>
    <property type="evidence" value="ECO:0007669"/>
    <property type="project" value="UniProtKB-KW"/>
</dbReference>
<protein>
    <submittedName>
        <fullName evidence="3">Endonuclease/exonuclease/phosphatase family protein</fullName>
    </submittedName>
</protein>
<name>A0A5D0R9V0_9RHOB</name>
<feature type="domain" description="Endonuclease/exonuclease/phosphatase" evidence="2">
    <location>
        <begin position="69"/>
        <end position="388"/>
    </location>
</feature>
<dbReference type="AlphaFoldDB" id="A0A5D0R9V0"/>
<evidence type="ECO:0000259" key="2">
    <source>
        <dbReference type="Pfam" id="PF03372"/>
    </source>
</evidence>
<accession>A0A5D0R9V0</accession>
<keyword evidence="3" id="KW-0269">Exonuclease</keyword>
<keyword evidence="4" id="KW-1185">Reference proteome</keyword>
<keyword evidence="3" id="KW-0378">Hydrolase</keyword>
<feature type="region of interest" description="Disordered" evidence="1">
    <location>
        <begin position="311"/>
        <end position="346"/>
    </location>
</feature>
<dbReference type="Proteomes" id="UP000322080">
    <property type="component" value="Unassembled WGS sequence"/>
</dbReference>
<reference evidence="3 4" key="1">
    <citation type="submission" date="2019-08" db="EMBL/GenBank/DDBJ databases">
        <title>Identification of a novel species of the genus Boseongicola.</title>
        <authorList>
            <person name="Zhang X.-Q."/>
        </authorList>
    </citation>
    <scope>NUCLEOTIDE SEQUENCE [LARGE SCALE GENOMIC DNA]</scope>
    <source>
        <strain evidence="3 4">HY14</strain>
    </source>
</reference>
<proteinExistence type="predicted"/>
<comment type="caution">
    <text evidence="3">The sequence shown here is derived from an EMBL/GenBank/DDBJ whole genome shotgun (WGS) entry which is preliminary data.</text>
</comment>
<keyword evidence="3" id="KW-0540">Nuclease</keyword>
<sequence>MGLPARQPVHARHRHAAGGDHDHRSAPAKHGADRRGHADRLMLRALALALALVLSGAGAGHAETLRIATYNTELARRGPGLLLQDILKGDEQVAAVVAVIEDADPDVILITDFDHDTEGHALAAFAALFGEGAYPFTFAGPPNAGVVSGLDLDGNGRLGEARDSQGYGRFTGQGGMAVLSRLPLGEVRDFSGFLWADLPGAIAPEVDGAPFPSAAAHAAQRLSSVAHWDVPVETGTGPLHLLAFHATTPVYDGPEDLNGRRNHDEIAFWLRLMDGDLPFPPPEGPVVVIGDANLDPADGDGRREAIRTLLSDPRLQDPEPSSPGGQAAANPAHTGDPGLDTADWTDPVPGNLRVDYVLPDAGLNVTGAGVIWPVDGPMAATVEAASRHRLVWVDIALP</sequence>
<dbReference type="InterPro" id="IPR036691">
    <property type="entry name" value="Endo/exonu/phosph_ase_sf"/>
</dbReference>
<keyword evidence="3" id="KW-0255">Endonuclease</keyword>
<feature type="compositionally biased region" description="Basic and acidic residues" evidence="1">
    <location>
        <begin position="17"/>
        <end position="34"/>
    </location>
</feature>
<feature type="region of interest" description="Disordered" evidence="1">
    <location>
        <begin position="1"/>
        <end position="34"/>
    </location>
</feature>
<dbReference type="GO" id="GO:0004519">
    <property type="term" value="F:endonuclease activity"/>
    <property type="evidence" value="ECO:0007669"/>
    <property type="project" value="UniProtKB-KW"/>
</dbReference>